<sequence length="123" mass="13599">MAFVDLPDRDRDALFDPLLEGKVDYLLAHDVPVKRAAAAAAAANPAKDDSLTPWTDFPLLGERLLKLQQYNRDQQPTSTRGMLRDHRNPAQWYTLWAVLIMGFISLVLSAAQLGVGIAQLKAA</sequence>
<reference evidence="2 3" key="1">
    <citation type="submission" date="2024-01" db="EMBL/GenBank/DDBJ databases">
        <authorList>
            <person name="Allen C."/>
            <person name="Tagirdzhanova G."/>
        </authorList>
    </citation>
    <scope>NUCLEOTIDE SEQUENCE [LARGE SCALE GENOMIC DNA]</scope>
</reference>
<dbReference type="Proteomes" id="UP001642405">
    <property type="component" value="Unassembled WGS sequence"/>
</dbReference>
<evidence type="ECO:0000313" key="2">
    <source>
        <dbReference type="EMBL" id="CAK7234328.1"/>
    </source>
</evidence>
<dbReference type="EMBL" id="CAWUHB010000083">
    <property type="protein sequence ID" value="CAK7234328.1"/>
    <property type="molecule type" value="Genomic_DNA"/>
</dbReference>
<accession>A0ABP0CQI7</accession>
<comment type="caution">
    <text evidence="2">The sequence shown here is derived from an EMBL/GenBank/DDBJ whole genome shotgun (WGS) entry which is preliminary data.</text>
</comment>
<protein>
    <submittedName>
        <fullName evidence="2">Uncharacterized protein</fullName>
    </submittedName>
</protein>
<proteinExistence type="predicted"/>
<keyword evidence="1" id="KW-0812">Transmembrane</keyword>
<gene>
    <name evidence="2" type="ORF">SCUCBS95973_008898</name>
</gene>
<keyword evidence="3" id="KW-1185">Reference proteome</keyword>
<evidence type="ECO:0000313" key="3">
    <source>
        <dbReference type="Proteomes" id="UP001642405"/>
    </source>
</evidence>
<name>A0ABP0CQI7_9PEZI</name>
<evidence type="ECO:0000256" key="1">
    <source>
        <dbReference type="SAM" id="Phobius"/>
    </source>
</evidence>
<keyword evidence="1" id="KW-0472">Membrane</keyword>
<organism evidence="2 3">
    <name type="scientific">Sporothrix curviconia</name>
    <dbReference type="NCBI Taxonomy" id="1260050"/>
    <lineage>
        <taxon>Eukaryota</taxon>
        <taxon>Fungi</taxon>
        <taxon>Dikarya</taxon>
        <taxon>Ascomycota</taxon>
        <taxon>Pezizomycotina</taxon>
        <taxon>Sordariomycetes</taxon>
        <taxon>Sordariomycetidae</taxon>
        <taxon>Ophiostomatales</taxon>
        <taxon>Ophiostomataceae</taxon>
        <taxon>Sporothrix</taxon>
    </lineage>
</organism>
<feature type="transmembrane region" description="Helical" evidence="1">
    <location>
        <begin position="92"/>
        <end position="118"/>
    </location>
</feature>
<keyword evidence="1" id="KW-1133">Transmembrane helix</keyword>